<accession>A0A512NJ52</accession>
<dbReference type="PROSITE" id="PS51125">
    <property type="entry name" value="NHL"/>
    <property type="match status" value="2"/>
</dbReference>
<dbReference type="EMBL" id="BKAJ01000115">
    <property type="protein sequence ID" value="GEP58980.1"/>
    <property type="molecule type" value="Genomic_DNA"/>
</dbReference>
<evidence type="ECO:0000256" key="3">
    <source>
        <dbReference type="ARBA" id="ARBA00023180"/>
    </source>
</evidence>
<dbReference type="InterPro" id="IPR001258">
    <property type="entry name" value="NHL_repeat"/>
</dbReference>
<dbReference type="AlphaFoldDB" id="A0A512NJ52"/>
<keyword evidence="3" id="KW-0325">Glycoprotein</keyword>
<feature type="repeat" description="NHL" evidence="4">
    <location>
        <begin position="113"/>
        <end position="153"/>
    </location>
</feature>
<organism evidence="5 6">
    <name type="scientific">Reyranella soli</name>
    <dbReference type="NCBI Taxonomy" id="1230389"/>
    <lineage>
        <taxon>Bacteria</taxon>
        <taxon>Pseudomonadati</taxon>
        <taxon>Pseudomonadota</taxon>
        <taxon>Alphaproteobacteria</taxon>
        <taxon>Hyphomicrobiales</taxon>
        <taxon>Reyranellaceae</taxon>
        <taxon>Reyranella</taxon>
    </lineage>
</organism>
<dbReference type="PANTHER" id="PTHR10680">
    <property type="entry name" value="PEPTIDYL-GLYCINE ALPHA-AMIDATING MONOOXYGENASE"/>
    <property type="match status" value="1"/>
</dbReference>
<dbReference type="PANTHER" id="PTHR10680:SF38">
    <property type="entry name" value="BLL1368 PROTEIN"/>
    <property type="match status" value="1"/>
</dbReference>
<dbReference type="Pfam" id="PF17170">
    <property type="entry name" value="DUF5128"/>
    <property type="match status" value="1"/>
</dbReference>
<evidence type="ECO:0000256" key="1">
    <source>
        <dbReference type="ARBA" id="ARBA00022729"/>
    </source>
</evidence>
<dbReference type="Proteomes" id="UP000321058">
    <property type="component" value="Unassembled WGS sequence"/>
</dbReference>
<protein>
    <recommendedName>
        <fullName evidence="7">Peptidase</fullName>
    </recommendedName>
</protein>
<keyword evidence="6" id="KW-1185">Reference proteome</keyword>
<evidence type="ECO:0000256" key="4">
    <source>
        <dbReference type="PROSITE-ProRule" id="PRU00504"/>
    </source>
</evidence>
<sequence>MSDERYTVILGDRRYAIHRKWAKLPAGESFGFISDLMVDGEGRVHVAQRGTDRPVLVFERDGRLRGSWGEGALAEPHYINAAAGGSILVADRDAHQVLRFDGNGKLLQALGRRHWPSLDAPFNHPTAAAQAADGEIYVADGYGNSSVHRFAADGTLIATWGGPGAGPGVFTTPHAIWVDRFGKVLVGDRENNRVQVFDRDGRFLAEWGDFYHPMQIWVDDRDLVFVTDQIPRISLLTSDGKLIGRCRGAINGAHGISGDTEGNLYLAELPPQEITKLERLDA</sequence>
<keyword evidence="2" id="KW-0677">Repeat</keyword>
<dbReference type="SUPFAM" id="SSF101898">
    <property type="entry name" value="NHL repeat"/>
    <property type="match status" value="1"/>
</dbReference>
<evidence type="ECO:0008006" key="7">
    <source>
        <dbReference type="Google" id="ProtNLM"/>
    </source>
</evidence>
<gene>
    <name evidence="5" type="ORF">RSO01_61460</name>
</gene>
<evidence type="ECO:0000313" key="5">
    <source>
        <dbReference type="EMBL" id="GEP58980.1"/>
    </source>
</evidence>
<evidence type="ECO:0000313" key="6">
    <source>
        <dbReference type="Proteomes" id="UP000321058"/>
    </source>
</evidence>
<reference evidence="5 6" key="1">
    <citation type="submission" date="2019-07" db="EMBL/GenBank/DDBJ databases">
        <title>Whole genome shotgun sequence of Reyranella soli NBRC 108950.</title>
        <authorList>
            <person name="Hosoyama A."/>
            <person name="Uohara A."/>
            <person name="Ohji S."/>
            <person name="Ichikawa N."/>
        </authorList>
    </citation>
    <scope>NUCLEOTIDE SEQUENCE [LARGE SCALE GENOMIC DNA]</scope>
    <source>
        <strain evidence="5 6">NBRC 108950</strain>
    </source>
</reference>
<evidence type="ECO:0000256" key="2">
    <source>
        <dbReference type="ARBA" id="ARBA00022737"/>
    </source>
</evidence>
<dbReference type="RefSeq" id="WP_170303479.1">
    <property type="nucleotide sequence ID" value="NZ_BKAJ01000115.1"/>
</dbReference>
<name>A0A512NJ52_9HYPH</name>
<comment type="caution">
    <text evidence="5">The sequence shown here is derived from an EMBL/GenBank/DDBJ whole genome shotgun (WGS) entry which is preliminary data.</text>
</comment>
<proteinExistence type="predicted"/>
<dbReference type="InterPro" id="IPR011042">
    <property type="entry name" value="6-blade_b-propeller_TolB-like"/>
</dbReference>
<feature type="repeat" description="NHL" evidence="4">
    <location>
        <begin position="161"/>
        <end position="200"/>
    </location>
</feature>
<dbReference type="Gene3D" id="2.120.10.30">
    <property type="entry name" value="TolB, C-terminal domain"/>
    <property type="match status" value="1"/>
</dbReference>
<keyword evidence="1" id="KW-0732">Signal</keyword>